<accession>A0A1X7A8Z7</accession>
<dbReference type="Gene3D" id="3.10.450.50">
    <property type="match status" value="1"/>
</dbReference>
<evidence type="ECO:0000259" key="1">
    <source>
        <dbReference type="Pfam" id="PF12680"/>
    </source>
</evidence>
<dbReference type="OrthoDB" id="2083380at2"/>
<evidence type="ECO:0000313" key="2">
    <source>
        <dbReference type="EMBL" id="SLN73586.1"/>
    </source>
</evidence>
<reference evidence="3" key="1">
    <citation type="submission" date="2017-03" db="EMBL/GenBank/DDBJ databases">
        <authorList>
            <person name="Rodrigo-Torres L."/>
            <person name="Arahal R.D."/>
            <person name="Lucena T."/>
        </authorList>
    </citation>
    <scope>NUCLEOTIDE SEQUENCE [LARGE SCALE GENOMIC DNA]</scope>
    <source>
        <strain evidence="3">CECT 8411</strain>
    </source>
</reference>
<protein>
    <submittedName>
        <fullName evidence="2">Putative PhzA/B-like protein</fullName>
    </submittedName>
</protein>
<gene>
    <name evidence="2" type="ORF">RUM8411_03891</name>
</gene>
<dbReference type="SUPFAM" id="SSF54427">
    <property type="entry name" value="NTF2-like"/>
    <property type="match status" value="1"/>
</dbReference>
<evidence type="ECO:0000313" key="3">
    <source>
        <dbReference type="Proteomes" id="UP000193778"/>
    </source>
</evidence>
<dbReference type="Proteomes" id="UP000193778">
    <property type="component" value="Unassembled WGS sequence"/>
</dbReference>
<dbReference type="Pfam" id="PF12680">
    <property type="entry name" value="SnoaL_2"/>
    <property type="match status" value="1"/>
</dbReference>
<dbReference type="InterPro" id="IPR037401">
    <property type="entry name" value="SnoaL-like"/>
</dbReference>
<organism evidence="2 3">
    <name type="scientific">Ruegeria meonggei</name>
    <dbReference type="NCBI Taxonomy" id="1446476"/>
    <lineage>
        <taxon>Bacteria</taxon>
        <taxon>Pseudomonadati</taxon>
        <taxon>Pseudomonadota</taxon>
        <taxon>Alphaproteobacteria</taxon>
        <taxon>Rhodobacterales</taxon>
        <taxon>Roseobacteraceae</taxon>
        <taxon>Ruegeria</taxon>
    </lineage>
</organism>
<dbReference type="EMBL" id="FWFP01000014">
    <property type="protein sequence ID" value="SLN73586.1"/>
    <property type="molecule type" value="Genomic_DNA"/>
</dbReference>
<keyword evidence="3" id="KW-1185">Reference proteome</keyword>
<dbReference type="AlphaFoldDB" id="A0A1X7A8Z7"/>
<name>A0A1X7A8Z7_9RHOB</name>
<dbReference type="RefSeq" id="WP_085824351.1">
    <property type="nucleotide sequence ID" value="NZ_FWFP01000014.1"/>
</dbReference>
<sequence length="151" mass="16605">MSDTNTIPSFGAMLRGALGDAIIADAGENFLDMCDEDIVFEFPFKPEGSVRELRGRAAMEAYLPKVGALITFESMSPAITHPSKDGETFVLEFSCKGKGEAGRYDQNYISVVQVRNGRIVQYRDYWNPLVLLNAVGGVEVLKSKLGDFIDD</sequence>
<dbReference type="InterPro" id="IPR032710">
    <property type="entry name" value="NTF2-like_dom_sf"/>
</dbReference>
<feature type="domain" description="SnoaL-like" evidence="1">
    <location>
        <begin position="24"/>
        <end position="122"/>
    </location>
</feature>
<proteinExistence type="predicted"/>